<dbReference type="EMBL" id="CP002117">
    <property type="protein sequence ID" value="ADN35028.1"/>
    <property type="molecule type" value="Genomic_DNA"/>
</dbReference>
<dbReference type="RefSeq" id="WP_013328207.1">
    <property type="nucleotide sequence ID" value="NC_014507.1"/>
</dbReference>
<dbReference type="GeneID" id="9742693"/>
<evidence type="ECO:0000313" key="2">
    <source>
        <dbReference type="EMBL" id="ADN35028.1"/>
    </source>
</evidence>
<sequence precursor="true">MRQIYKISFFAIFILTFLITTASAATDYTVRPSLNIGKEPGTSVAGETVTECQPIPAWLAVAIIIFPSMASFPIEIVGSLKGLLYLGLRRINQGNVLENSNRENIYYFIRENPGIYLRELEKKCTVKRGSLEYHLKILELLHLVAVYKDNNKKRYFANGSTNPEDMALISLIQNKNEKVILSTLYNNKNLDNKELAEKTGFAPSTLSRHLNHLKKSGLIVGEIDGNRINYNISESYYGKLSYYITTESV</sequence>
<dbReference type="AlphaFoldDB" id="E1RF80"/>
<dbReference type="STRING" id="679926.Mpet_0250"/>
<evidence type="ECO:0000313" key="3">
    <source>
        <dbReference type="Proteomes" id="UP000006565"/>
    </source>
</evidence>
<protein>
    <submittedName>
        <fullName evidence="2">Transcriptional regulator, ArsR family</fullName>
    </submittedName>
</protein>
<keyword evidence="3" id="KW-1185">Reference proteome</keyword>
<dbReference type="GO" id="GO:0003700">
    <property type="term" value="F:DNA-binding transcription factor activity"/>
    <property type="evidence" value="ECO:0007669"/>
    <property type="project" value="InterPro"/>
</dbReference>
<dbReference type="eggNOG" id="arCOG02611">
    <property type="taxonomic scope" value="Archaea"/>
</dbReference>
<dbReference type="CDD" id="cd00090">
    <property type="entry name" value="HTH_ARSR"/>
    <property type="match status" value="2"/>
</dbReference>
<dbReference type="InterPro" id="IPR036388">
    <property type="entry name" value="WH-like_DNA-bd_sf"/>
</dbReference>
<dbReference type="Gene3D" id="1.10.10.10">
    <property type="entry name" value="Winged helix-like DNA-binding domain superfamily/Winged helix DNA-binding domain"/>
    <property type="match status" value="2"/>
</dbReference>
<dbReference type="InterPro" id="IPR036390">
    <property type="entry name" value="WH_DNA-bd_sf"/>
</dbReference>
<gene>
    <name evidence="2" type="ordered locus">Mpet_0250</name>
</gene>
<feature type="domain" description="HTH arsR-type" evidence="1">
    <location>
        <begin position="157"/>
        <end position="249"/>
    </location>
</feature>
<organism evidence="2 3">
    <name type="scientific">Methanolacinia petrolearia (strain DSM 11571 / OCM 486 / SEBR 4847)</name>
    <name type="common">Methanoplanus petrolearius</name>
    <dbReference type="NCBI Taxonomy" id="679926"/>
    <lineage>
        <taxon>Archaea</taxon>
        <taxon>Methanobacteriati</taxon>
        <taxon>Methanobacteriota</taxon>
        <taxon>Stenosarchaea group</taxon>
        <taxon>Methanomicrobia</taxon>
        <taxon>Methanomicrobiales</taxon>
        <taxon>Methanomicrobiaceae</taxon>
        <taxon>Methanolacinia</taxon>
    </lineage>
</organism>
<proteinExistence type="predicted"/>
<name>E1RF80_METP4</name>
<dbReference type="KEGG" id="mpi:Mpet_0250"/>
<dbReference type="PANTHER" id="PTHR36216:SF1">
    <property type="entry name" value="HTH ARSR-TYPE DOMAIN-CONTAINING PROTEIN"/>
    <property type="match status" value="1"/>
</dbReference>
<dbReference type="OrthoDB" id="28610at2157"/>
<dbReference type="Pfam" id="PF13412">
    <property type="entry name" value="HTH_24"/>
    <property type="match status" value="1"/>
</dbReference>
<accession>E1RF80</accession>
<dbReference type="SUPFAM" id="SSF46785">
    <property type="entry name" value="Winged helix' DNA-binding domain"/>
    <property type="match status" value="2"/>
</dbReference>
<dbReference type="PROSITE" id="PS50987">
    <property type="entry name" value="HTH_ARSR_2"/>
    <property type="match status" value="1"/>
</dbReference>
<evidence type="ECO:0000259" key="1">
    <source>
        <dbReference type="PROSITE" id="PS50987"/>
    </source>
</evidence>
<dbReference type="PANTHER" id="PTHR36216">
    <property type="entry name" value="TRANSCRIPTIONAL REGULATOR, TRMB"/>
    <property type="match status" value="1"/>
</dbReference>
<dbReference type="Proteomes" id="UP000006565">
    <property type="component" value="Chromosome"/>
</dbReference>
<reference evidence="2 3" key="1">
    <citation type="journal article" date="2010" name="Stand. Genomic Sci.">
        <title>Complete genome sequence of Methanoplanus petrolearius type strain (SEBR 4847).</title>
        <authorList>
            <person name="Brambilla E."/>
            <person name="Djao O.D."/>
            <person name="Daligault H."/>
            <person name="Lapidus A."/>
            <person name="Lucas S."/>
            <person name="Hammon N."/>
            <person name="Nolan M."/>
            <person name="Tice H."/>
            <person name="Cheng J.F."/>
            <person name="Han C."/>
            <person name="Tapia R."/>
            <person name="Goodwin L."/>
            <person name="Pitluck S."/>
            <person name="Liolios K."/>
            <person name="Ivanova N."/>
            <person name="Mavromatis K."/>
            <person name="Mikhailova N."/>
            <person name="Pati A."/>
            <person name="Chen A."/>
            <person name="Palaniappan K."/>
            <person name="Land M."/>
            <person name="Hauser L."/>
            <person name="Chang Y.J."/>
            <person name="Jeffries C.D."/>
            <person name="Rohde M."/>
            <person name="Spring S."/>
            <person name="Sikorski J."/>
            <person name="Goker M."/>
            <person name="Woyke T."/>
            <person name="Bristow J."/>
            <person name="Eisen J.A."/>
            <person name="Markowitz V."/>
            <person name="Hugenholtz P."/>
            <person name="Kyrpides N.C."/>
            <person name="Klenk H.P."/>
        </authorList>
    </citation>
    <scope>NUCLEOTIDE SEQUENCE [LARGE SCALE GENOMIC DNA]</scope>
    <source>
        <strain evidence="3">DSM 11571 / OCM 486 / SEBR 4847</strain>
    </source>
</reference>
<dbReference type="InterPro" id="IPR011991">
    <property type="entry name" value="ArsR-like_HTH"/>
</dbReference>
<dbReference type="HOGENOM" id="CLU_084118_2_0_2"/>
<dbReference type="InterPro" id="IPR001845">
    <property type="entry name" value="HTH_ArsR_DNA-bd_dom"/>
</dbReference>